<organism evidence="1 2">
    <name type="scientific">Lasius niger</name>
    <name type="common">Black garden ant</name>
    <dbReference type="NCBI Taxonomy" id="67767"/>
    <lineage>
        <taxon>Eukaryota</taxon>
        <taxon>Metazoa</taxon>
        <taxon>Ecdysozoa</taxon>
        <taxon>Arthropoda</taxon>
        <taxon>Hexapoda</taxon>
        <taxon>Insecta</taxon>
        <taxon>Pterygota</taxon>
        <taxon>Neoptera</taxon>
        <taxon>Endopterygota</taxon>
        <taxon>Hymenoptera</taxon>
        <taxon>Apocrita</taxon>
        <taxon>Aculeata</taxon>
        <taxon>Formicoidea</taxon>
        <taxon>Formicidae</taxon>
        <taxon>Formicinae</taxon>
        <taxon>Lasius</taxon>
        <taxon>Lasius</taxon>
    </lineage>
</organism>
<dbReference type="EMBL" id="LBMM01031103">
    <property type="protein sequence ID" value="KMQ81832.1"/>
    <property type="molecule type" value="Genomic_DNA"/>
</dbReference>
<keyword evidence="2" id="KW-1185">Reference proteome</keyword>
<protein>
    <submittedName>
        <fullName evidence="1">Integrase core domain protein</fullName>
    </submittedName>
</protein>
<accession>A0A0J7JUK7</accession>
<feature type="non-terminal residue" evidence="1">
    <location>
        <position position="1"/>
    </location>
</feature>
<evidence type="ECO:0000313" key="1">
    <source>
        <dbReference type="EMBL" id="KMQ81832.1"/>
    </source>
</evidence>
<gene>
    <name evidence="1" type="ORF">RF55_25060</name>
</gene>
<sequence>RQAVENGYEAKLTINGIKLINKKDGRVRAEGKRIRQNLWGLKMRVVEPKQKQQAKTGEINAVDRVSVQTWNERLGHISLKACRK</sequence>
<comment type="caution">
    <text evidence="1">The sequence shown here is derived from an EMBL/GenBank/DDBJ whole genome shotgun (WGS) entry which is preliminary data.</text>
</comment>
<name>A0A0J7JUK7_LASNI</name>
<evidence type="ECO:0000313" key="2">
    <source>
        <dbReference type="Proteomes" id="UP000036403"/>
    </source>
</evidence>
<reference evidence="1 2" key="1">
    <citation type="submission" date="2015-04" db="EMBL/GenBank/DDBJ databases">
        <title>Lasius niger genome sequencing.</title>
        <authorList>
            <person name="Konorov E.A."/>
            <person name="Nikitin M.A."/>
            <person name="Kirill M.V."/>
            <person name="Chang P."/>
        </authorList>
    </citation>
    <scope>NUCLEOTIDE SEQUENCE [LARGE SCALE GENOMIC DNA]</scope>
    <source>
        <tissue evidence="1">Whole</tissue>
    </source>
</reference>
<dbReference type="PaxDb" id="67767-A0A0J7JUK7"/>
<proteinExistence type="predicted"/>
<dbReference type="Proteomes" id="UP000036403">
    <property type="component" value="Unassembled WGS sequence"/>
</dbReference>
<dbReference type="AlphaFoldDB" id="A0A0J7JUK7"/>